<evidence type="ECO:0000313" key="2">
    <source>
        <dbReference type="Proteomes" id="UP001057402"/>
    </source>
</evidence>
<dbReference type="Proteomes" id="UP001057402">
    <property type="component" value="Chromosome 12"/>
</dbReference>
<sequence>MSEYPSKPAITTDGAMVLNLYCPQLSQSLTLLVPSGRDGKVDVGAVSRAFGLDPSTIRINGHYLSRGPDLVSRSVTWAALLGYFSSKGLPSGSEDNGRAVVVEGKPLRIGSKRGCEDRGVDGRIFGDGDFVHKRLRRTNSAHPSSTYSEGKEIGGTCSKRKCLLEDMSLLKRLKINDASVAEDQHNREVLKPPSSDIHYVCRVIGENMKRVRDDNPIAASPLKRVLLQLGLL</sequence>
<accession>A0ACB9L4J9</accession>
<gene>
    <name evidence="1" type="ORF">MLD38_040065</name>
</gene>
<reference evidence="2" key="1">
    <citation type="journal article" date="2023" name="Front. Plant Sci.">
        <title>Chromosomal-level genome assembly of Melastoma candidum provides insights into trichome evolution.</title>
        <authorList>
            <person name="Zhong Y."/>
            <person name="Wu W."/>
            <person name="Sun C."/>
            <person name="Zou P."/>
            <person name="Liu Y."/>
            <person name="Dai S."/>
            <person name="Zhou R."/>
        </authorList>
    </citation>
    <scope>NUCLEOTIDE SEQUENCE [LARGE SCALE GENOMIC DNA]</scope>
</reference>
<organism evidence="1 2">
    <name type="scientific">Melastoma candidum</name>
    <dbReference type="NCBI Taxonomy" id="119954"/>
    <lineage>
        <taxon>Eukaryota</taxon>
        <taxon>Viridiplantae</taxon>
        <taxon>Streptophyta</taxon>
        <taxon>Embryophyta</taxon>
        <taxon>Tracheophyta</taxon>
        <taxon>Spermatophyta</taxon>
        <taxon>Magnoliopsida</taxon>
        <taxon>eudicotyledons</taxon>
        <taxon>Gunneridae</taxon>
        <taxon>Pentapetalae</taxon>
        <taxon>rosids</taxon>
        <taxon>malvids</taxon>
        <taxon>Myrtales</taxon>
        <taxon>Melastomataceae</taxon>
        <taxon>Melastomatoideae</taxon>
        <taxon>Melastomateae</taxon>
        <taxon>Melastoma</taxon>
    </lineage>
</organism>
<dbReference type="EMBL" id="CM042891">
    <property type="protein sequence ID" value="KAI4304577.1"/>
    <property type="molecule type" value="Genomic_DNA"/>
</dbReference>
<evidence type="ECO:0000313" key="1">
    <source>
        <dbReference type="EMBL" id="KAI4304577.1"/>
    </source>
</evidence>
<comment type="caution">
    <text evidence="1">The sequence shown here is derived from an EMBL/GenBank/DDBJ whole genome shotgun (WGS) entry which is preliminary data.</text>
</comment>
<keyword evidence="2" id="KW-1185">Reference proteome</keyword>
<protein>
    <submittedName>
        <fullName evidence="1">Uncharacterized protein</fullName>
    </submittedName>
</protein>
<name>A0ACB9L4J9_9MYRT</name>
<proteinExistence type="predicted"/>